<evidence type="ECO:0000256" key="9">
    <source>
        <dbReference type="ARBA" id="ARBA00022842"/>
    </source>
</evidence>
<keyword evidence="11" id="KW-0808">Transferase</keyword>
<evidence type="ECO:0000256" key="5">
    <source>
        <dbReference type="ARBA" id="ARBA00022694"/>
    </source>
</evidence>
<dbReference type="GO" id="GO:0046872">
    <property type="term" value="F:metal ion binding"/>
    <property type="evidence" value="ECO:0007669"/>
    <property type="project" value="UniProtKB-KW"/>
</dbReference>
<dbReference type="PANTHER" id="PTHR33540:SF2">
    <property type="entry name" value="TRNA THREONYLCARBAMOYLADENOSINE BIOSYNTHESIS PROTEIN TSAE"/>
    <property type="match status" value="1"/>
</dbReference>
<dbReference type="GO" id="GO:0002949">
    <property type="term" value="P:tRNA threonylcarbamoyladenosine modification"/>
    <property type="evidence" value="ECO:0007669"/>
    <property type="project" value="InterPro"/>
</dbReference>
<evidence type="ECO:0000256" key="6">
    <source>
        <dbReference type="ARBA" id="ARBA00022723"/>
    </source>
</evidence>
<evidence type="ECO:0000256" key="4">
    <source>
        <dbReference type="ARBA" id="ARBA00022490"/>
    </source>
</evidence>
<evidence type="ECO:0000256" key="10">
    <source>
        <dbReference type="ARBA" id="ARBA00032441"/>
    </source>
</evidence>
<comment type="caution">
    <text evidence="11">The sequence shown here is derived from an EMBL/GenBank/DDBJ whole genome shotgun (WGS) entry which is preliminary data.</text>
</comment>
<gene>
    <name evidence="11" type="primary">tsaE</name>
    <name evidence="11" type="ORF">FUA26_06110</name>
</gene>
<evidence type="ECO:0000256" key="1">
    <source>
        <dbReference type="ARBA" id="ARBA00004496"/>
    </source>
</evidence>
<dbReference type="GO" id="GO:0005524">
    <property type="term" value="F:ATP binding"/>
    <property type="evidence" value="ECO:0007669"/>
    <property type="project" value="UniProtKB-KW"/>
</dbReference>
<dbReference type="Proteomes" id="UP000321790">
    <property type="component" value="Unassembled WGS sequence"/>
</dbReference>
<dbReference type="InterPro" id="IPR027417">
    <property type="entry name" value="P-loop_NTPase"/>
</dbReference>
<protein>
    <recommendedName>
        <fullName evidence="3">tRNA threonylcarbamoyladenosine biosynthesis protein TsaE</fullName>
    </recommendedName>
    <alternativeName>
        <fullName evidence="10">t(6)A37 threonylcarbamoyladenosine biosynthesis protein TsaE</fullName>
    </alternativeName>
</protein>
<evidence type="ECO:0000313" key="11">
    <source>
        <dbReference type="EMBL" id="TXE11640.1"/>
    </source>
</evidence>
<keyword evidence="4" id="KW-0963">Cytoplasm</keyword>
<evidence type="ECO:0000256" key="2">
    <source>
        <dbReference type="ARBA" id="ARBA00007599"/>
    </source>
</evidence>
<evidence type="ECO:0000256" key="3">
    <source>
        <dbReference type="ARBA" id="ARBA00019010"/>
    </source>
</evidence>
<comment type="subcellular location">
    <subcellularLocation>
        <location evidence="1">Cytoplasm</location>
    </subcellularLocation>
</comment>
<proteinExistence type="inferred from homology"/>
<dbReference type="GO" id="GO:0005737">
    <property type="term" value="C:cytoplasm"/>
    <property type="evidence" value="ECO:0007669"/>
    <property type="project" value="UniProtKB-SubCell"/>
</dbReference>
<keyword evidence="5" id="KW-0819">tRNA processing</keyword>
<evidence type="ECO:0000256" key="8">
    <source>
        <dbReference type="ARBA" id="ARBA00022840"/>
    </source>
</evidence>
<keyword evidence="7" id="KW-0547">Nucleotide-binding</keyword>
<sequence>MEINYTIENIAAIAQNVVNNLTSNTILLYGNMGVGKTTLVKHLVKCLGSNDEVSSPTFSIVNEYETNTDTLVYHFDLYRIKDIEEAYNFGIEDYLYSENYKLIEWPELIEKNIDDHFNRIDIVMNPDNSRTLKLH</sequence>
<dbReference type="NCBIfam" id="TIGR00150">
    <property type="entry name" value="T6A_YjeE"/>
    <property type="match status" value="1"/>
</dbReference>
<dbReference type="InterPro" id="IPR003442">
    <property type="entry name" value="T6A_TsaE"/>
</dbReference>
<dbReference type="Gene3D" id="3.40.50.300">
    <property type="entry name" value="P-loop containing nucleotide triphosphate hydrolases"/>
    <property type="match status" value="1"/>
</dbReference>
<dbReference type="EMBL" id="VOSC01000019">
    <property type="protein sequence ID" value="TXE11640.1"/>
    <property type="molecule type" value="Genomic_DNA"/>
</dbReference>
<evidence type="ECO:0000256" key="7">
    <source>
        <dbReference type="ARBA" id="ARBA00022741"/>
    </source>
</evidence>
<dbReference type="AlphaFoldDB" id="A0A5C7ASH7"/>
<dbReference type="OrthoDB" id="9815896at2"/>
<keyword evidence="8" id="KW-0067">ATP-binding</keyword>
<comment type="similarity">
    <text evidence="2">Belongs to the TsaE family.</text>
</comment>
<dbReference type="Pfam" id="PF02367">
    <property type="entry name" value="TsaE"/>
    <property type="match status" value="1"/>
</dbReference>
<accession>A0A5C7ASH7</accession>
<keyword evidence="6" id="KW-0479">Metal-binding</keyword>
<name>A0A5C7ASH7_9FLAO</name>
<dbReference type="SUPFAM" id="SSF52540">
    <property type="entry name" value="P-loop containing nucleoside triphosphate hydrolases"/>
    <property type="match status" value="1"/>
</dbReference>
<keyword evidence="9" id="KW-0460">Magnesium</keyword>
<dbReference type="GO" id="GO:0016740">
    <property type="term" value="F:transferase activity"/>
    <property type="evidence" value="ECO:0007669"/>
    <property type="project" value="UniProtKB-KW"/>
</dbReference>
<keyword evidence="12" id="KW-1185">Reference proteome</keyword>
<organism evidence="11 12">
    <name type="scientific">Seonamhaeicola algicola</name>
    <dbReference type="NCBI Taxonomy" id="1719036"/>
    <lineage>
        <taxon>Bacteria</taxon>
        <taxon>Pseudomonadati</taxon>
        <taxon>Bacteroidota</taxon>
        <taxon>Flavobacteriia</taxon>
        <taxon>Flavobacteriales</taxon>
        <taxon>Flavobacteriaceae</taxon>
    </lineage>
</organism>
<evidence type="ECO:0000313" key="12">
    <source>
        <dbReference type="Proteomes" id="UP000321790"/>
    </source>
</evidence>
<dbReference type="PANTHER" id="PTHR33540">
    <property type="entry name" value="TRNA THREONYLCARBAMOYLADENOSINE BIOSYNTHESIS PROTEIN TSAE"/>
    <property type="match status" value="1"/>
</dbReference>
<reference evidence="12" key="1">
    <citation type="submission" date="2019-08" db="EMBL/GenBank/DDBJ databases">
        <title>Seonamhaeicola sediminis sp. nov., isolated from marine sediment.</title>
        <authorList>
            <person name="Cao W.R."/>
        </authorList>
    </citation>
    <scope>NUCLEOTIDE SEQUENCE [LARGE SCALE GENOMIC DNA]</scope>
    <source>
        <strain evidence="12">Gy8</strain>
    </source>
</reference>